<name>F1BUU5_9CAUD</name>
<proteinExistence type="predicted"/>
<dbReference type="RefSeq" id="YP_007238066.1">
    <property type="nucleotide sequence ID" value="NC_019932.1"/>
</dbReference>
<evidence type="ECO:0000313" key="1">
    <source>
        <dbReference type="EMBL" id="ADX32426.1"/>
    </source>
</evidence>
<sequence>MGALRVSAQAGGCMSSGFAGLWQDRITQVLLFFGGDIAIKRLYGYLQHQGNLMQCGTVRQHPFSPADHFRRHYPSPAPDAAFFPCRRQSCTGTLNNQLALHFRQRPHNMKKEAAHWRTGINAVGQAAEVYSFFAQFLSQHNQMAHAAAKTIQLPHHQCVAFLQTAQCFFQSRPV</sequence>
<accession>F1BUU5</accession>
<reference evidence="1 2" key="1">
    <citation type="submission" date="2010-08" db="EMBL/GenBank/DDBJ databases">
        <title>Genomic sequence of temperate phage ENT90 isolated from Erwinia amylovora.</title>
        <authorList>
            <person name="Lee Y.-D."/>
            <person name="Park J.-H."/>
        </authorList>
    </citation>
    <scope>NUCLEOTIDE SEQUENCE [LARGE SCALE GENOMIC DNA]</scope>
</reference>
<evidence type="ECO:0000313" key="2">
    <source>
        <dbReference type="Proteomes" id="UP000008648"/>
    </source>
</evidence>
<keyword evidence="2" id="KW-1185">Reference proteome</keyword>
<dbReference type="Proteomes" id="UP000008648">
    <property type="component" value="Segment"/>
</dbReference>
<protein>
    <submittedName>
        <fullName evidence="1">Uncharacterized protein</fullName>
    </submittedName>
</protein>
<organism evidence="1 2">
    <name type="scientific">Erwinia phage ENT90</name>
    <dbReference type="NCBI Taxonomy" id="947843"/>
    <lineage>
        <taxon>Viruses</taxon>
        <taxon>Duplodnaviria</taxon>
        <taxon>Heunggongvirae</taxon>
        <taxon>Uroviricota</taxon>
        <taxon>Caudoviricetes</taxon>
        <taxon>Peduoviridae</taxon>
        <taxon>Entnonagintavirus</taxon>
        <taxon>Entnonagintavirus ENT90</taxon>
    </lineage>
</organism>
<dbReference type="EMBL" id="HQ110084">
    <property type="protein sequence ID" value="ADX32426.1"/>
    <property type="molecule type" value="Genomic_DNA"/>
</dbReference>
<dbReference type="GeneID" id="14297572"/>
<dbReference type="KEGG" id="vg:14297572"/>